<keyword evidence="5" id="KW-1267">Proteomics identification</keyword>
<dbReference type="Ensembl" id="ENSMUST00000129464.8">
    <property type="protein sequence ID" value="ENSMUSP00000141053.2"/>
    <property type="gene ID" value="ENSMUSG00000042182.17"/>
</dbReference>
<reference evidence="2" key="4">
    <citation type="submission" date="2025-09" db="UniProtKB">
        <authorList>
            <consortium name="Ensembl"/>
        </authorList>
    </citation>
    <scope>IDENTIFICATION</scope>
    <source>
        <strain evidence="2">C57BL/6J</strain>
    </source>
</reference>
<proteinExistence type="evidence at protein level"/>
<dbReference type="AGR" id="MGI:2444572"/>
<protein>
    <submittedName>
        <fullName evidence="2">BEN domain containing 6</fullName>
    </submittedName>
</protein>
<keyword evidence="4" id="KW-1185">Reference proteome</keyword>
<evidence type="ECO:0000313" key="3">
    <source>
        <dbReference type="MGI" id="MGI:2444572"/>
    </source>
</evidence>
<feature type="region of interest" description="Disordered" evidence="1">
    <location>
        <begin position="15"/>
        <end position="42"/>
    </location>
</feature>
<evidence type="ECO:0000313" key="4">
    <source>
        <dbReference type="Proteomes" id="UP000000589"/>
    </source>
</evidence>
<reference evidence="2 4" key="2">
    <citation type="journal article" date="2011" name="PLoS Biol.">
        <title>Modernizing reference genome assemblies.</title>
        <authorList>
            <person name="Church D.M."/>
            <person name="Schneider V.A."/>
            <person name="Graves T."/>
            <person name="Auger K."/>
            <person name="Cunningham F."/>
            <person name="Bouk N."/>
            <person name="Chen H.C."/>
            <person name="Agarwala R."/>
            <person name="McLaren W.M."/>
            <person name="Ritchie G.R."/>
            <person name="Albracht D."/>
            <person name="Kremitzki M."/>
            <person name="Rock S."/>
            <person name="Kotkiewicz H."/>
            <person name="Kremitzki C."/>
            <person name="Wollam A."/>
            <person name="Trani L."/>
            <person name="Fulton L."/>
            <person name="Fulton R."/>
            <person name="Matthews L."/>
            <person name="Whitehead S."/>
            <person name="Chow W."/>
            <person name="Torrance J."/>
            <person name="Dunn M."/>
            <person name="Harden G."/>
            <person name="Threadgold G."/>
            <person name="Wood J."/>
            <person name="Collins J."/>
            <person name="Heath P."/>
            <person name="Griffiths G."/>
            <person name="Pelan S."/>
            <person name="Grafham D."/>
            <person name="Eichler E.E."/>
            <person name="Weinstock G."/>
            <person name="Mardis E.R."/>
            <person name="Wilson R.K."/>
            <person name="Howe K."/>
            <person name="Flicek P."/>
            <person name="Hubbard T."/>
        </authorList>
    </citation>
    <scope>NUCLEOTIDE SEQUENCE [LARGE SCALE GENOMIC DNA]</scope>
    <source>
        <strain evidence="2 4">C57BL/6J</strain>
    </source>
</reference>
<sequence length="42" mass="4830">MQKILQTDDITDNQVLRKRKRKRTETANSENANSALEKAQVS</sequence>
<reference evidence="2" key="3">
    <citation type="submission" date="2025-08" db="UniProtKB">
        <authorList>
            <consortium name="Ensembl"/>
        </authorList>
    </citation>
    <scope>IDENTIFICATION</scope>
    <source>
        <strain evidence="2">C57BL/6J</strain>
    </source>
</reference>
<dbReference type="Bgee" id="ENSMUSG00000042182">
    <property type="expression patterns" value="Expressed in pontine nuclear group and 142 other cell types or tissues"/>
</dbReference>
<dbReference type="AlphaFoldDB" id="A0A087WSH8"/>
<evidence type="ECO:0000313" key="2">
    <source>
        <dbReference type="Ensembl" id="ENSMUSP00000141053.2"/>
    </source>
</evidence>
<dbReference type="Proteomes" id="UP000000589">
    <property type="component" value="Chromosome 1"/>
</dbReference>
<evidence type="ECO:0000256" key="1">
    <source>
        <dbReference type="SAM" id="MobiDB-lite"/>
    </source>
</evidence>
<dbReference type="ExpressionAtlas" id="A0A087WSH8">
    <property type="expression patterns" value="baseline and differential"/>
</dbReference>
<evidence type="ECO:0007829" key="5">
    <source>
        <dbReference type="ProteomicsDB" id="A0A087WSH8"/>
    </source>
</evidence>
<organism evidence="2 4">
    <name type="scientific">Mus musculus</name>
    <name type="common">Mouse</name>
    <dbReference type="NCBI Taxonomy" id="10090"/>
    <lineage>
        <taxon>Eukaryota</taxon>
        <taxon>Metazoa</taxon>
        <taxon>Chordata</taxon>
        <taxon>Craniata</taxon>
        <taxon>Vertebrata</taxon>
        <taxon>Euteleostomi</taxon>
        <taxon>Mammalia</taxon>
        <taxon>Eutheria</taxon>
        <taxon>Euarchontoglires</taxon>
        <taxon>Glires</taxon>
        <taxon>Rodentia</taxon>
        <taxon>Myomorpha</taxon>
        <taxon>Muroidea</taxon>
        <taxon>Muridae</taxon>
        <taxon>Murinae</taxon>
        <taxon>Mus</taxon>
        <taxon>Mus</taxon>
    </lineage>
</organism>
<reference evidence="2 4" key="1">
    <citation type="journal article" date="2009" name="PLoS Biol.">
        <title>Lineage-specific biology revealed by a finished genome assembly of the mouse.</title>
        <authorList>
            <consortium name="Mouse Genome Sequencing Consortium"/>
            <person name="Church D.M."/>
            <person name="Goodstadt L."/>
            <person name="Hillier L.W."/>
            <person name="Zody M.C."/>
            <person name="Goldstein S."/>
            <person name="She X."/>
            <person name="Bult C.J."/>
            <person name="Agarwala R."/>
            <person name="Cherry J.L."/>
            <person name="DiCuccio M."/>
            <person name="Hlavina W."/>
            <person name="Kapustin Y."/>
            <person name="Meric P."/>
            <person name="Maglott D."/>
            <person name="Birtle Z."/>
            <person name="Marques A.C."/>
            <person name="Graves T."/>
            <person name="Zhou S."/>
            <person name="Teague B."/>
            <person name="Potamousis K."/>
            <person name="Churas C."/>
            <person name="Place M."/>
            <person name="Herschleb J."/>
            <person name="Runnheim R."/>
            <person name="Forrest D."/>
            <person name="Amos-Landgraf J."/>
            <person name="Schwartz D.C."/>
            <person name="Cheng Z."/>
            <person name="Lindblad-Toh K."/>
            <person name="Eichler E.E."/>
            <person name="Ponting C.P."/>
        </authorList>
    </citation>
    <scope>NUCLEOTIDE SEQUENCE [LARGE SCALE GENOMIC DNA]</scope>
    <source>
        <strain evidence="2 4">C57BL/6J</strain>
    </source>
</reference>
<gene>
    <name evidence="2 3" type="primary">Bend6</name>
</gene>
<name>A0A087WSH8_MOUSE</name>
<dbReference type="ProteomicsDB" id="367788"/>
<dbReference type="Antibodypedia" id="31120">
    <property type="antibodies" value="78 antibodies from 17 providers"/>
</dbReference>
<dbReference type="VEuPathDB" id="HostDB:ENSMUSG00000042182"/>
<dbReference type="MGI" id="MGI:2444572">
    <property type="gene designation" value="Bend6"/>
</dbReference>
<accession>A0A087WSH8</accession>
<dbReference type="GeneTree" id="ENSGT00390000016954"/>
<dbReference type="HOGENOM" id="CLU_3260362_0_0_1"/>